<reference evidence="1 2" key="1">
    <citation type="submission" date="2020-04" db="EMBL/GenBank/DDBJ databases">
        <authorList>
            <person name="Hitch T.C.A."/>
            <person name="Wylensek D."/>
            <person name="Clavel T."/>
        </authorList>
    </citation>
    <scope>NUCLEOTIDE SEQUENCE [LARGE SCALE GENOMIC DNA]</scope>
    <source>
        <strain evidence="1 2">WCA-380-WT-3C</strain>
    </source>
</reference>
<comment type="caution">
    <text evidence="1">The sequence shown here is derived from an EMBL/GenBank/DDBJ whole genome shotgun (WGS) entry which is preliminary data.</text>
</comment>
<dbReference type="Proteomes" id="UP000588071">
    <property type="component" value="Unassembled WGS sequence"/>
</dbReference>
<name>A0A7X9NLX5_9ENTE</name>
<proteinExistence type="predicted"/>
<dbReference type="RefSeq" id="WP_168930975.1">
    <property type="nucleotide sequence ID" value="NZ_JABAFV010000008.1"/>
</dbReference>
<sequence length="147" mass="17525">MSQNEFNYPDEQVYWYLSDQIELAKMDLLLNGESQMKQRLQIFQKVFDIFERLIERAIEEQSTIPTEENMDDDYYGKINGTELHELIMSIDESGIDNSIQNQVLSEIQEKIFQFEETFALEQQKIEDLAWEQERPDWVLITDESEGE</sequence>
<protein>
    <submittedName>
        <fullName evidence="1">Uncharacterized protein</fullName>
    </submittedName>
</protein>
<accession>A0A7X9NLX5</accession>
<evidence type="ECO:0000313" key="2">
    <source>
        <dbReference type="Proteomes" id="UP000588071"/>
    </source>
</evidence>
<organism evidence="1 2">
    <name type="scientific">Enterococcus cecorum</name>
    <dbReference type="NCBI Taxonomy" id="44008"/>
    <lineage>
        <taxon>Bacteria</taxon>
        <taxon>Bacillati</taxon>
        <taxon>Bacillota</taxon>
        <taxon>Bacilli</taxon>
        <taxon>Lactobacillales</taxon>
        <taxon>Enterococcaceae</taxon>
        <taxon>Enterococcus</taxon>
    </lineage>
</organism>
<evidence type="ECO:0000313" key="1">
    <source>
        <dbReference type="EMBL" id="NME49818.1"/>
    </source>
</evidence>
<dbReference type="AlphaFoldDB" id="A0A7X9NLX5"/>
<dbReference type="EMBL" id="JABAFV010000008">
    <property type="protein sequence ID" value="NME49818.1"/>
    <property type="molecule type" value="Genomic_DNA"/>
</dbReference>
<gene>
    <name evidence="1" type="ORF">HF857_06105</name>
</gene>